<dbReference type="Pfam" id="PF13439">
    <property type="entry name" value="Glyco_transf_4"/>
    <property type="match status" value="1"/>
</dbReference>
<dbReference type="PANTHER" id="PTHR46401">
    <property type="entry name" value="GLYCOSYLTRANSFERASE WBBK-RELATED"/>
    <property type="match status" value="1"/>
</dbReference>
<dbReference type="Pfam" id="PF00534">
    <property type="entry name" value="Glycos_transf_1"/>
    <property type="match status" value="1"/>
</dbReference>
<feature type="domain" description="Glycosyl transferase family 1" evidence="2">
    <location>
        <begin position="179"/>
        <end position="340"/>
    </location>
</feature>
<dbReference type="Gene3D" id="3.40.50.2000">
    <property type="entry name" value="Glycogen Phosphorylase B"/>
    <property type="match status" value="2"/>
</dbReference>
<protein>
    <submittedName>
        <fullName evidence="4">Glycosyltransferase family 4 protein</fullName>
    </submittedName>
</protein>
<sequence>MKVAFDGQIFGMQKYGGISRYFARLAEELEQQKIQTRVYAGYHINSYLKGEGSLVKGQYLDRYPKRTIRMFRKWNGIRASLASGIFGPDIVHETYFSPKATLKGKGPTVVTVYDMIQELFPERFSPSQIHTEEKRAALARADHIISISHNTKKDLCELFGTAPEKVSVTHLAADPVLKTDFKKKETAGEKPYFLYVGLRLDYKNFRLLAQAFAASERLMRDFRIMAFGGGGFNPSELEEYSRMGFKEGQLVSRGGSDEDLAQCYANAMAFVYPSLYEGFGIPPLEALSYSCPVVSSNSSSIPEVLGDAALYFDPFSQEELTRQLEKIAYEAQTRADLIKVGDARVTQFSWGKTAEETKAIYRNILGV</sequence>
<keyword evidence="5" id="KW-1185">Reference proteome</keyword>
<accession>A0ABS3C8T5</accession>
<dbReference type="Proteomes" id="UP000664317">
    <property type="component" value="Unassembled WGS sequence"/>
</dbReference>
<feature type="domain" description="Glycosyltransferase subfamily 4-like N-terminal" evidence="3">
    <location>
        <begin position="15"/>
        <end position="174"/>
    </location>
</feature>
<dbReference type="RefSeq" id="WP_206580280.1">
    <property type="nucleotide sequence ID" value="NZ_JAFKCT010000014.1"/>
</dbReference>
<evidence type="ECO:0000259" key="3">
    <source>
        <dbReference type="Pfam" id="PF13439"/>
    </source>
</evidence>
<dbReference type="SUPFAM" id="SSF53756">
    <property type="entry name" value="UDP-Glycosyltransferase/glycogen phosphorylase"/>
    <property type="match status" value="1"/>
</dbReference>
<dbReference type="CDD" id="cd03809">
    <property type="entry name" value="GT4_MtfB-like"/>
    <property type="match status" value="1"/>
</dbReference>
<dbReference type="PANTHER" id="PTHR46401:SF2">
    <property type="entry name" value="GLYCOSYLTRANSFERASE WBBK-RELATED"/>
    <property type="match status" value="1"/>
</dbReference>
<dbReference type="InterPro" id="IPR028098">
    <property type="entry name" value="Glyco_trans_4-like_N"/>
</dbReference>
<dbReference type="EMBL" id="JAFKCT010000014">
    <property type="protein sequence ID" value="MBN7813507.1"/>
    <property type="molecule type" value="Genomic_DNA"/>
</dbReference>
<gene>
    <name evidence="4" type="ORF">J0A68_21300</name>
</gene>
<organism evidence="4 5">
    <name type="scientific">Algoriphagus oliviformis</name>
    <dbReference type="NCBI Taxonomy" id="2811231"/>
    <lineage>
        <taxon>Bacteria</taxon>
        <taxon>Pseudomonadati</taxon>
        <taxon>Bacteroidota</taxon>
        <taxon>Cytophagia</taxon>
        <taxon>Cytophagales</taxon>
        <taxon>Cyclobacteriaceae</taxon>
        <taxon>Algoriphagus</taxon>
    </lineage>
</organism>
<comment type="caution">
    <text evidence="4">The sequence shown here is derived from an EMBL/GenBank/DDBJ whole genome shotgun (WGS) entry which is preliminary data.</text>
</comment>
<evidence type="ECO:0000313" key="4">
    <source>
        <dbReference type="EMBL" id="MBN7813507.1"/>
    </source>
</evidence>
<name>A0ABS3C8T5_9BACT</name>
<keyword evidence="1" id="KW-0808">Transferase</keyword>
<evidence type="ECO:0000259" key="2">
    <source>
        <dbReference type="Pfam" id="PF00534"/>
    </source>
</evidence>
<dbReference type="InterPro" id="IPR001296">
    <property type="entry name" value="Glyco_trans_1"/>
</dbReference>
<evidence type="ECO:0000256" key="1">
    <source>
        <dbReference type="ARBA" id="ARBA00022679"/>
    </source>
</evidence>
<proteinExistence type="predicted"/>
<evidence type="ECO:0000313" key="5">
    <source>
        <dbReference type="Proteomes" id="UP000664317"/>
    </source>
</evidence>
<reference evidence="4 5" key="1">
    <citation type="submission" date="2021-03" db="EMBL/GenBank/DDBJ databases">
        <title>novel species isolated from a fishpond in China.</title>
        <authorList>
            <person name="Lu H."/>
            <person name="Cai Z."/>
        </authorList>
    </citation>
    <scope>NUCLEOTIDE SEQUENCE [LARGE SCALE GENOMIC DNA]</scope>
    <source>
        <strain evidence="4 5">H41</strain>
    </source>
</reference>